<comment type="caution">
    <text evidence="1">The sequence shown here is derived from an EMBL/GenBank/DDBJ whole genome shotgun (WGS) entry which is preliminary data.</text>
</comment>
<sequence length="40" mass="4555">TSTIDALVSMLGERLPRHIYHLLSIESEDELGGMFLLLQR</sequence>
<feature type="non-terminal residue" evidence="1">
    <location>
        <position position="1"/>
    </location>
</feature>
<dbReference type="AlphaFoldDB" id="A0A9N9FS13"/>
<organism evidence="1 2">
    <name type="scientific">Ambispora gerdemannii</name>
    <dbReference type="NCBI Taxonomy" id="144530"/>
    <lineage>
        <taxon>Eukaryota</taxon>
        <taxon>Fungi</taxon>
        <taxon>Fungi incertae sedis</taxon>
        <taxon>Mucoromycota</taxon>
        <taxon>Glomeromycotina</taxon>
        <taxon>Glomeromycetes</taxon>
        <taxon>Archaeosporales</taxon>
        <taxon>Ambisporaceae</taxon>
        <taxon>Ambispora</taxon>
    </lineage>
</organism>
<name>A0A9N9FS13_9GLOM</name>
<accession>A0A9N9FS13</accession>
<dbReference type="EMBL" id="CAJVPL010001155">
    <property type="protein sequence ID" value="CAG8555962.1"/>
    <property type="molecule type" value="Genomic_DNA"/>
</dbReference>
<reference evidence="1" key="1">
    <citation type="submission" date="2021-06" db="EMBL/GenBank/DDBJ databases">
        <authorList>
            <person name="Kallberg Y."/>
            <person name="Tangrot J."/>
            <person name="Rosling A."/>
        </authorList>
    </citation>
    <scope>NUCLEOTIDE SEQUENCE</scope>
    <source>
        <strain evidence="1">MT106</strain>
    </source>
</reference>
<protein>
    <submittedName>
        <fullName evidence="1">7188_t:CDS:1</fullName>
    </submittedName>
</protein>
<proteinExistence type="predicted"/>
<evidence type="ECO:0000313" key="2">
    <source>
        <dbReference type="Proteomes" id="UP000789831"/>
    </source>
</evidence>
<gene>
    <name evidence="1" type="ORF">AGERDE_LOCUS6910</name>
</gene>
<evidence type="ECO:0000313" key="1">
    <source>
        <dbReference type="EMBL" id="CAG8555962.1"/>
    </source>
</evidence>
<keyword evidence="2" id="KW-1185">Reference proteome</keyword>
<dbReference type="Proteomes" id="UP000789831">
    <property type="component" value="Unassembled WGS sequence"/>
</dbReference>